<organism evidence="3 4">
    <name type="scientific">Hymenobacter glaciei</name>
    <dbReference type="NCBI Taxonomy" id="877209"/>
    <lineage>
        <taxon>Bacteria</taxon>
        <taxon>Pseudomonadati</taxon>
        <taxon>Bacteroidota</taxon>
        <taxon>Cytophagia</taxon>
        <taxon>Cytophagales</taxon>
        <taxon>Hymenobacteraceae</taxon>
        <taxon>Hymenobacter</taxon>
    </lineage>
</organism>
<accession>A0ABP7TTN4</accession>
<evidence type="ECO:0000259" key="2">
    <source>
        <dbReference type="PROSITE" id="PS51175"/>
    </source>
</evidence>
<proteinExistence type="predicted"/>
<dbReference type="Gene3D" id="1.50.10.10">
    <property type="match status" value="1"/>
</dbReference>
<dbReference type="EMBL" id="BAABDK010000011">
    <property type="protein sequence ID" value="GAA4031117.1"/>
    <property type="molecule type" value="Genomic_DNA"/>
</dbReference>
<dbReference type="SUPFAM" id="SSF49785">
    <property type="entry name" value="Galactose-binding domain-like"/>
    <property type="match status" value="1"/>
</dbReference>
<dbReference type="Pfam" id="PF17389">
    <property type="entry name" value="Bac_rhamnosid6H"/>
    <property type="match status" value="1"/>
</dbReference>
<dbReference type="PANTHER" id="PTHR34987">
    <property type="entry name" value="C, PUTATIVE (AFU_ORTHOLOGUE AFUA_3G02880)-RELATED"/>
    <property type="match status" value="1"/>
</dbReference>
<comment type="caution">
    <text evidence="3">The sequence shown here is derived from an EMBL/GenBank/DDBJ whole genome shotgun (WGS) entry which is preliminary data.</text>
</comment>
<dbReference type="InterPro" id="IPR012341">
    <property type="entry name" value="6hp_glycosidase-like_sf"/>
</dbReference>
<dbReference type="SUPFAM" id="SSF48208">
    <property type="entry name" value="Six-hairpin glycosidases"/>
    <property type="match status" value="1"/>
</dbReference>
<evidence type="ECO:0000313" key="3">
    <source>
        <dbReference type="EMBL" id="GAA4031117.1"/>
    </source>
</evidence>
<keyword evidence="4" id="KW-1185">Reference proteome</keyword>
<dbReference type="Proteomes" id="UP001501469">
    <property type="component" value="Unassembled WGS sequence"/>
</dbReference>
<dbReference type="RefSeq" id="WP_345052142.1">
    <property type="nucleotide sequence ID" value="NZ_BAABDK010000011.1"/>
</dbReference>
<dbReference type="InterPro" id="IPR005084">
    <property type="entry name" value="CBM6"/>
</dbReference>
<protein>
    <recommendedName>
        <fullName evidence="2">CBM6 domain-containing protein</fullName>
    </recommendedName>
</protein>
<feature type="chain" id="PRO_5045313368" description="CBM6 domain-containing protein" evidence="1">
    <location>
        <begin position="20"/>
        <end position="914"/>
    </location>
</feature>
<evidence type="ECO:0000313" key="4">
    <source>
        <dbReference type="Proteomes" id="UP001501469"/>
    </source>
</evidence>
<dbReference type="PROSITE" id="PS51175">
    <property type="entry name" value="CBM6"/>
    <property type="match status" value="1"/>
</dbReference>
<keyword evidence="1" id="KW-0732">Signal</keyword>
<dbReference type="InterPro" id="IPR008979">
    <property type="entry name" value="Galactose-bd-like_sf"/>
</dbReference>
<feature type="domain" description="CBM6" evidence="2">
    <location>
        <begin position="768"/>
        <end position="911"/>
    </location>
</feature>
<name>A0ABP7TTN4_9BACT</name>
<reference evidence="4" key="1">
    <citation type="journal article" date="2019" name="Int. J. Syst. Evol. Microbiol.">
        <title>The Global Catalogue of Microorganisms (GCM) 10K type strain sequencing project: providing services to taxonomists for standard genome sequencing and annotation.</title>
        <authorList>
            <consortium name="The Broad Institute Genomics Platform"/>
            <consortium name="The Broad Institute Genome Sequencing Center for Infectious Disease"/>
            <person name="Wu L."/>
            <person name="Ma J."/>
        </authorList>
    </citation>
    <scope>NUCLEOTIDE SEQUENCE [LARGE SCALE GENOMIC DNA]</scope>
    <source>
        <strain evidence="4">JCM 17225</strain>
    </source>
</reference>
<feature type="signal peptide" evidence="1">
    <location>
        <begin position="1"/>
        <end position="19"/>
    </location>
</feature>
<dbReference type="Gene3D" id="2.60.120.260">
    <property type="entry name" value="Galactose-binding domain-like"/>
    <property type="match status" value="1"/>
</dbReference>
<dbReference type="InterPro" id="IPR008928">
    <property type="entry name" value="6-hairpin_glycosidase_sf"/>
</dbReference>
<dbReference type="Gene3D" id="2.60.420.10">
    <property type="entry name" value="Maltose phosphorylase, domain 3"/>
    <property type="match status" value="1"/>
</dbReference>
<gene>
    <name evidence="3" type="ORF">GCM10022409_14190</name>
</gene>
<evidence type="ECO:0000256" key="1">
    <source>
        <dbReference type="SAM" id="SignalP"/>
    </source>
</evidence>
<sequence length="914" mass="100484">MKSTRLATAFLLTLGLLNACQTTKPAVITATSVVMKPIWQSDAYSLYRDRVVQGPHEGRALSATQLTSNYVSPVNDRLSPRVEFKFSINGKDNEMAPGLNHVLLAVARPGGAAIETPPIVFGQCYQDATPLAATQYLAPNTPIKIRLDMRPVLAAFKKDGYFTTFKGDKIYQQDFKHVYVAGGTAPLSWDFDNLTNKPELELTDANGDGIYEATLTLNQPTAAKTIATSWQQSINTADFPQYSSDYPLADALYNLALEEARRAVEPDSTFRTGKEWAGVWTRDVSYSIILAQAALQPKVAMNSLLRKVSPDGRIIQDTGTGGAYPCSTDRMIWAVAAWEIYQATGDLAWLRKVFPIIKQSLADDVQNAYDEKTGLVRGESSFLDWREQTYPRWMQPVDIYQSENLGTNAVHYQANVVLSQMAARLSQPGQAALYKRQAEAIKLGINEHLWQADKGYYGQYLYGRTALLLSPKAEALGEALCVLFGVAEGERAQTVVSKTPTTPFGISCIYPQIPGIPSYHNDAVWPFVQSYWALAAAKAGNEASVMESIAAIYRPAALFLTNKENFVARNGDFAGTQINSSNMLWSLSGSLSLVYKVLFGIQYQGEQLVFRPFVPQAFQGQRRLTGFPYRKAVLDIEMQGFGNEIASITMDGQPLVDASVPASLSGRHSVSIKLQSVVPAAQPVNRVANVVAPETPAVQLELGYLSHLKWSAVEGAKEYRVLKNGALDSTIESGFYPVTIGNNAFAFYQIIAVDGTGHSSFASEPIQTGYWNSDFEIQLETVAPKAIQAYEGYTGKGFVETTTTKNTTLTIPVTVPEAGLYALDFRYANGNGPINTNNKCAIRTLRRGPKLLGTVVLPQRGVEEWSNWGFSNPVLVRLGKGTTRLRLAYEPANQNMNIEVNQAMLDCLRVRRIE</sequence>
<dbReference type="InterPro" id="IPR035396">
    <property type="entry name" value="Bac_rhamnosid6H"/>
</dbReference>
<dbReference type="PANTHER" id="PTHR34987:SF6">
    <property type="entry name" value="ALPHA-L-RHAMNOSIDASE SIX-HAIRPIN GLYCOSIDASE DOMAIN-CONTAINING PROTEIN"/>
    <property type="match status" value="1"/>
</dbReference>